<keyword evidence="4" id="KW-1185">Reference proteome</keyword>
<dbReference type="Proteomes" id="UP000011704">
    <property type="component" value="Unassembled WGS sequence"/>
</dbReference>
<organism evidence="3 4">
    <name type="scientific">Nitrospina gracilis (strain 3/211)</name>
    <dbReference type="NCBI Taxonomy" id="1266370"/>
    <lineage>
        <taxon>Bacteria</taxon>
        <taxon>Pseudomonadati</taxon>
        <taxon>Nitrospinota/Tectimicrobiota group</taxon>
        <taxon>Nitrospinota</taxon>
        <taxon>Nitrospinia</taxon>
        <taxon>Nitrospinales</taxon>
        <taxon>Nitrospinaceae</taxon>
        <taxon>Nitrospina</taxon>
    </lineage>
</organism>
<sequence>MVGFSHQIQVRHIVVDKPEVAELLKSTINEVKNAAGRVKMLMRLAEKYSLCPSKEDGGNLGWIVLAEDDPRKKAPDPVLENRELEDLIRDAVKKMLINRGELYGPVKTGQGHHLIIISNEFGAERSTEFTGSAL</sequence>
<dbReference type="OrthoDB" id="14196at2"/>
<dbReference type="SUPFAM" id="SSF54534">
    <property type="entry name" value="FKBP-like"/>
    <property type="match status" value="1"/>
</dbReference>
<dbReference type="RefSeq" id="WP_005008300.1">
    <property type="nucleotide sequence ID" value="NZ_HG422173.1"/>
</dbReference>
<dbReference type="InterPro" id="IPR000297">
    <property type="entry name" value="PPIase_PpiC"/>
</dbReference>
<protein>
    <recommendedName>
        <fullName evidence="2">PpiC domain-containing protein</fullName>
    </recommendedName>
</protein>
<reference evidence="3 4" key="1">
    <citation type="journal article" date="2013" name="Front. Microbiol.">
        <title>The genome of Nitrospina gracilis illuminates the metabolism and evolution of the major marine nitrite oxidizer.</title>
        <authorList>
            <person name="Luecker S."/>
            <person name="Nowka B."/>
            <person name="Rattei T."/>
            <person name="Spieck E."/>
            <person name="and Daims H."/>
        </authorList>
    </citation>
    <scope>NUCLEOTIDE SEQUENCE [LARGE SCALE GENOMIC DNA]</scope>
    <source>
        <strain evidence="3 4">3/211</strain>
    </source>
</reference>
<dbReference type="InParanoid" id="M1YY31"/>
<keyword evidence="1" id="KW-0413">Isomerase</keyword>
<proteinExistence type="predicted"/>
<evidence type="ECO:0000313" key="4">
    <source>
        <dbReference type="Proteomes" id="UP000011704"/>
    </source>
</evidence>
<feature type="domain" description="PpiC" evidence="2">
    <location>
        <begin position="5"/>
        <end position="119"/>
    </location>
</feature>
<dbReference type="AlphaFoldDB" id="M1YY31"/>
<dbReference type="PROSITE" id="PS50198">
    <property type="entry name" value="PPIC_PPIASE_2"/>
    <property type="match status" value="1"/>
</dbReference>
<accession>M1YY31</accession>
<evidence type="ECO:0000259" key="2">
    <source>
        <dbReference type="PROSITE" id="PS50198"/>
    </source>
</evidence>
<dbReference type="Gene3D" id="3.10.50.40">
    <property type="match status" value="1"/>
</dbReference>
<comment type="caution">
    <text evidence="3">The sequence shown here is derived from an EMBL/GenBank/DDBJ whole genome shotgun (WGS) entry which is preliminary data.</text>
</comment>
<keyword evidence="1" id="KW-0697">Rotamase</keyword>
<evidence type="ECO:0000313" key="3">
    <source>
        <dbReference type="EMBL" id="CCQ90597.1"/>
    </source>
</evidence>
<dbReference type="HOGENOM" id="CLU_1893999_0_0_0"/>
<dbReference type="Pfam" id="PF00639">
    <property type="entry name" value="Rotamase"/>
    <property type="match status" value="1"/>
</dbReference>
<dbReference type="GO" id="GO:0003755">
    <property type="term" value="F:peptidyl-prolyl cis-trans isomerase activity"/>
    <property type="evidence" value="ECO:0007669"/>
    <property type="project" value="UniProtKB-KW"/>
</dbReference>
<name>M1YY31_NITG3</name>
<evidence type="ECO:0000256" key="1">
    <source>
        <dbReference type="PROSITE-ProRule" id="PRU00278"/>
    </source>
</evidence>
<dbReference type="InterPro" id="IPR046357">
    <property type="entry name" value="PPIase_dom_sf"/>
</dbReference>
<dbReference type="STRING" id="1266370.NITGR_320007"/>
<dbReference type="EMBL" id="CAQJ01000036">
    <property type="protein sequence ID" value="CCQ90597.1"/>
    <property type="molecule type" value="Genomic_DNA"/>
</dbReference>
<gene>
    <name evidence="3" type="ORF">NITGR_320007</name>
</gene>